<keyword evidence="13" id="KW-1185">Reference proteome</keyword>
<keyword evidence="4" id="KW-0874">Quinone</keyword>
<dbReference type="InterPro" id="IPR012932">
    <property type="entry name" value="VKOR"/>
</dbReference>
<organism evidence="12 13">
    <name type="scientific">Lysobacter korlensis</name>
    <dbReference type="NCBI Taxonomy" id="553636"/>
    <lineage>
        <taxon>Bacteria</taxon>
        <taxon>Pseudomonadati</taxon>
        <taxon>Pseudomonadota</taxon>
        <taxon>Gammaproteobacteria</taxon>
        <taxon>Lysobacterales</taxon>
        <taxon>Lysobacteraceae</taxon>
        <taxon>Lysobacter</taxon>
    </lineage>
</organism>
<reference evidence="12 13" key="1">
    <citation type="submission" date="2024-09" db="EMBL/GenBank/DDBJ databases">
        <authorList>
            <person name="Sun Q."/>
            <person name="Mori K."/>
        </authorList>
    </citation>
    <scope>NUCLEOTIDE SEQUENCE [LARGE SCALE GENOMIC DNA]</scope>
    <source>
        <strain evidence="12 13">KCTC 23076</strain>
    </source>
</reference>
<evidence type="ECO:0000256" key="4">
    <source>
        <dbReference type="ARBA" id="ARBA00022719"/>
    </source>
</evidence>
<dbReference type="Gene3D" id="1.20.1440.130">
    <property type="entry name" value="VKOR domain"/>
    <property type="match status" value="1"/>
</dbReference>
<keyword evidence="9" id="KW-0676">Redox-active center</keyword>
<dbReference type="EMBL" id="JBHLTG010000002">
    <property type="protein sequence ID" value="MFC0678350.1"/>
    <property type="molecule type" value="Genomic_DNA"/>
</dbReference>
<feature type="transmembrane region" description="Helical" evidence="10">
    <location>
        <begin position="126"/>
        <end position="150"/>
    </location>
</feature>
<feature type="domain" description="Vitamin K epoxide reductase" evidence="11">
    <location>
        <begin position="9"/>
        <end position="151"/>
    </location>
</feature>
<feature type="transmembrane region" description="Helical" evidence="10">
    <location>
        <begin position="99"/>
        <end position="120"/>
    </location>
</feature>
<evidence type="ECO:0000256" key="7">
    <source>
        <dbReference type="ARBA" id="ARBA00023136"/>
    </source>
</evidence>
<name>A0ABV6RMY3_9GAMM</name>
<comment type="subcellular location">
    <subcellularLocation>
        <location evidence="1">Membrane</location>
        <topology evidence="1">Multi-pass membrane protein</topology>
    </subcellularLocation>
</comment>
<protein>
    <submittedName>
        <fullName evidence="12">Vitamin K epoxide reductase family protein</fullName>
    </submittedName>
</protein>
<evidence type="ECO:0000256" key="1">
    <source>
        <dbReference type="ARBA" id="ARBA00004141"/>
    </source>
</evidence>
<feature type="transmembrane region" description="Helical" evidence="10">
    <location>
        <begin position="170"/>
        <end position="191"/>
    </location>
</feature>
<keyword evidence="5 10" id="KW-1133">Transmembrane helix</keyword>
<evidence type="ECO:0000259" key="11">
    <source>
        <dbReference type="SMART" id="SM00756"/>
    </source>
</evidence>
<keyword evidence="7 10" id="KW-0472">Membrane</keyword>
<dbReference type="SMART" id="SM00756">
    <property type="entry name" value="VKc"/>
    <property type="match status" value="1"/>
</dbReference>
<evidence type="ECO:0000256" key="3">
    <source>
        <dbReference type="ARBA" id="ARBA00022692"/>
    </source>
</evidence>
<feature type="transmembrane region" description="Helical" evidence="10">
    <location>
        <begin position="12"/>
        <end position="32"/>
    </location>
</feature>
<dbReference type="CDD" id="cd12922">
    <property type="entry name" value="VKOR_5"/>
    <property type="match status" value="1"/>
</dbReference>
<evidence type="ECO:0000256" key="2">
    <source>
        <dbReference type="ARBA" id="ARBA00006214"/>
    </source>
</evidence>
<keyword evidence="8" id="KW-1015">Disulfide bond</keyword>
<feature type="transmembrane region" description="Helical" evidence="10">
    <location>
        <begin position="74"/>
        <end position="92"/>
    </location>
</feature>
<evidence type="ECO:0000256" key="6">
    <source>
        <dbReference type="ARBA" id="ARBA00023002"/>
    </source>
</evidence>
<evidence type="ECO:0000256" key="10">
    <source>
        <dbReference type="SAM" id="Phobius"/>
    </source>
</evidence>
<dbReference type="Proteomes" id="UP001589896">
    <property type="component" value="Unassembled WGS sequence"/>
</dbReference>
<comment type="caution">
    <text evidence="12">The sequence shown here is derived from an EMBL/GenBank/DDBJ whole genome shotgun (WGS) entry which is preliminary data.</text>
</comment>
<proteinExistence type="inferred from homology"/>
<dbReference type="InterPro" id="IPR038354">
    <property type="entry name" value="VKOR_sf"/>
</dbReference>
<gene>
    <name evidence="12" type="ORF">ACFFGH_10915</name>
</gene>
<keyword evidence="3 10" id="KW-0812">Transmembrane</keyword>
<evidence type="ECO:0000256" key="9">
    <source>
        <dbReference type="ARBA" id="ARBA00023284"/>
    </source>
</evidence>
<evidence type="ECO:0000256" key="8">
    <source>
        <dbReference type="ARBA" id="ARBA00023157"/>
    </source>
</evidence>
<dbReference type="InterPro" id="IPR041714">
    <property type="entry name" value="VKOR_Actinobacteria"/>
</dbReference>
<dbReference type="Pfam" id="PF07884">
    <property type="entry name" value="VKOR"/>
    <property type="match status" value="1"/>
</dbReference>
<evidence type="ECO:0000313" key="12">
    <source>
        <dbReference type="EMBL" id="MFC0678350.1"/>
    </source>
</evidence>
<evidence type="ECO:0000313" key="13">
    <source>
        <dbReference type="Proteomes" id="UP001589896"/>
    </source>
</evidence>
<sequence length="200" mass="21476">MSQASFRPSSTLAVFLIIFGVVGWISAFALTLDKFALLEDPNAVLNCNISPLVQCGANLNSPEGAVFFDVPNPLWGLGGFVAPIAVGVGVLAGARFSRWFWIAFNVGVAGALAFVIWLIAQSIFKLGTLCPWCMAVWSITIPMFWAVTLYTLKSGVIPIGDRGRRIASALYGWVPAITVASYLVVAILAQLRLNVLQSLL</sequence>
<accession>A0ABV6RMY3</accession>
<dbReference type="RefSeq" id="WP_386668124.1">
    <property type="nucleotide sequence ID" value="NZ_JBHLTG010000002.1"/>
</dbReference>
<keyword evidence="6" id="KW-0560">Oxidoreductase</keyword>
<evidence type="ECO:0000256" key="5">
    <source>
        <dbReference type="ARBA" id="ARBA00022989"/>
    </source>
</evidence>
<comment type="similarity">
    <text evidence="2">Belongs to the VKOR family.</text>
</comment>